<dbReference type="EMBL" id="JBHSDU010000003">
    <property type="protein sequence ID" value="MFC4310449.1"/>
    <property type="molecule type" value="Genomic_DNA"/>
</dbReference>
<dbReference type="Proteomes" id="UP001595904">
    <property type="component" value="Unassembled WGS sequence"/>
</dbReference>
<dbReference type="PANTHER" id="PTHR11557">
    <property type="entry name" value="PORPHOBILINOGEN DEAMINASE"/>
    <property type="match status" value="1"/>
</dbReference>
<evidence type="ECO:0000259" key="9">
    <source>
        <dbReference type="Pfam" id="PF01379"/>
    </source>
</evidence>
<comment type="subunit">
    <text evidence="4 8">Monomer.</text>
</comment>
<name>A0ABV8SV90_9GAMM</name>
<comment type="catalytic activity">
    <reaction evidence="7 8">
        <text>4 porphobilinogen + H2O = hydroxymethylbilane + 4 NH4(+)</text>
        <dbReference type="Rhea" id="RHEA:13185"/>
        <dbReference type="ChEBI" id="CHEBI:15377"/>
        <dbReference type="ChEBI" id="CHEBI:28938"/>
        <dbReference type="ChEBI" id="CHEBI:57845"/>
        <dbReference type="ChEBI" id="CHEBI:58126"/>
        <dbReference type="EC" id="2.5.1.61"/>
    </reaction>
</comment>
<evidence type="ECO:0000256" key="7">
    <source>
        <dbReference type="ARBA" id="ARBA00048169"/>
    </source>
</evidence>
<dbReference type="SUPFAM" id="SSF54782">
    <property type="entry name" value="Porphobilinogen deaminase (hydroxymethylbilane synthase), C-terminal domain"/>
    <property type="match status" value="1"/>
</dbReference>
<gene>
    <name evidence="8 11" type="primary">hemC</name>
    <name evidence="11" type="ORF">ACFPN2_15250</name>
</gene>
<feature type="modified residue" description="S-(dipyrrolylmethanemethyl)cysteine" evidence="8">
    <location>
        <position position="242"/>
    </location>
</feature>
<dbReference type="InterPro" id="IPR000860">
    <property type="entry name" value="HemC"/>
</dbReference>
<evidence type="ECO:0000259" key="10">
    <source>
        <dbReference type="Pfam" id="PF03900"/>
    </source>
</evidence>
<evidence type="ECO:0000313" key="11">
    <source>
        <dbReference type="EMBL" id="MFC4310449.1"/>
    </source>
</evidence>
<dbReference type="Gene3D" id="3.30.160.40">
    <property type="entry name" value="Porphobilinogen deaminase, C-terminal domain"/>
    <property type="match status" value="1"/>
</dbReference>
<comment type="similarity">
    <text evidence="3 8">Belongs to the HMBS family.</text>
</comment>
<comment type="caution">
    <text evidence="11">The sequence shown here is derived from an EMBL/GenBank/DDBJ whole genome shotgun (WGS) entry which is preliminary data.</text>
</comment>
<dbReference type="Pfam" id="PF03900">
    <property type="entry name" value="Porphobil_deamC"/>
    <property type="match status" value="1"/>
</dbReference>
<evidence type="ECO:0000256" key="1">
    <source>
        <dbReference type="ARBA" id="ARBA00002869"/>
    </source>
</evidence>
<evidence type="ECO:0000313" key="12">
    <source>
        <dbReference type="Proteomes" id="UP001595904"/>
    </source>
</evidence>
<comment type="pathway">
    <text evidence="2">Porphyrin-containing compound metabolism; protoporphyrin-IX biosynthesis; coproporphyrinogen-III from 5-aminolevulinate: step 2/4.</text>
</comment>
<dbReference type="PANTHER" id="PTHR11557:SF0">
    <property type="entry name" value="PORPHOBILINOGEN DEAMINASE"/>
    <property type="match status" value="1"/>
</dbReference>
<dbReference type="PRINTS" id="PR00151">
    <property type="entry name" value="PORPHBDMNASE"/>
</dbReference>
<evidence type="ECO:0000256" key="8">
    <source>
        <dbReference type="HAMAP-Rule" id="MF_00260"/>
    </source>
</evidence>
<sequence length="311" mass="34035">MSEHTLRIATRQSRLALWQAEHVAALLRNKHPGLKVDLVPMTTQGDRILDRPLANIGGKGLFIKELELAMSEHRADIAVHSMKDVPSDMPPGFTLAAMLPRADPRDAFVSTRHKSFASLPQGARVGTSSLRRQCQLKQARPDLELITLRGNVDTRLRKLDEDQYDAIILAAAGLIRLGLESRITEYFGAEQSVPAVGQGIIGIECRDDDARNIAYVRALNDPQSWQCCLAERSFAQRLEGSCQSPIAGFATLNGDQLQLHGVIGSPDGREMYRGAHLGPVTDAEAIGVRLAEELLKDGAGALLERLRQEAP</sequence>
<dbReference type="Pfam" id="PF01379">
    <property type="entry name" value="Porphobil_deam"/>
    <property type="match status" value="1"/>
</dbReference>
<dbReference type="NCBIfam" id="TIGR00212">
    <property type="entry name" value="hemC"/>
    <property type="match status" value="1"/>
</dbReference>
<protein>
    <recommendedName>
        <fullName evidence="8">Porphobilinogen deaminase</fullName>
        <shortName evidence="8">PBG</shortName>
        <ecNumber evidence="8">2.5.1.61</ecNumber>
    </recommendedName>
    <alternativeName>
        <fullName evidence="8">Hydroxymethylbilane synthase</fullName>
        <shortName evidence="8">HMBS</shortName>
    </alternativeName>
    <alternativeName>
        <fullName evidence="8">Pre-uroporphyrinogen synthase</fullName>
    </alternativeName>
</protein>
<keyword evidence="12" id="KW-1185">Reference proteome</keyword>
<comment type="function">
    <text evidence="1 8">Tetrapolymerization of the monopyrrole PBG into the hydroxymethylbilane pre-uroporphyrinogen in several discrete steps.</text>
</comment>
<dbReference type="SUPFAM" id="SSF53850">
    <property type="entry name" value="Periplasmic binding protein-like II"/>
    <property type="match status" value="1"/>
</dbReference>
<reference evidence="12" key="1">
    <citation type="journal article" date="2019" name="Int. J. Syst. Evol. Microbiol.">
        <title>The Global Catalogue of Microorganisms (GCM) 10K type strain sequencing project: providing services to taxonomists for standard genome sequencing and annotation.</title>
        <authorList>
            <consortium name="The Broad Institute Genomics Platform"/>
            <consortium name="The Broad Institute Genome Sequencing Center for Infectious Disease"/>
            <person name="Wu L."/>
            <person name="Ma J."/>
        </authorList>
    </citation>
    <scope>NUCLEOTIDE SEQUENCE [LARGE SCALE GENOMIC DNA]</scope>
    <source>
        <strain evidence="12">CGMCC 1.10759</strain>
    </source>
</reference>
<proteinExistence type="inferred from homology"/>
<evidence type="ECO:0000256" key="2">
    <source>
        <dbReference type="ARBA" id="ARBA00004735"/>
    </source>
</evidence>
<organism evidence="11 12">
    <name type="scientific">Steroidobacter flavus</name>
    <dbReference type="NCBI Taxonomy" id="1842136"/>
    <lineage>
        <taxon>Bacteria</taxon>
        <taxon>Pseudomonadati</taxon>
        <taxon>Pseudomonadota</taxon>
        <taxon>Gammaproteobacteria</taxon>
        <taxon>Steroidobacterales</taxon>
        <taxon>Steroidobacteraceae</taxon>
        <taxon>Steroidobacter</taxon>
    </lineage>
</organism>
<comment type="cofactor">
    <cofactor evidence="8">
        <name>dipyrromethane</name>
        <dbReference type="ChEBI" id="CHEBI:60342"/>
    </cofactor>
    <text evidence="8">Binds 1 dipyrromethane group covalently.</text>
</comment>
<dbReference type="EC" id="2.5.1.61" evidence="8"/>
<keyword evidence="6 8" id="KW-0627">Porphyrin biosynthesis</keyword>
<feature type="domain" description="Porphobilinogen deaminase C-terminal" evidence="10">
    <location>
        <begin position="225"/>
        <end position="296"/>
    </location>
</feature>
<dbReference type="CDD" id="cd13646">
    <property type="entry name" value="PBP2_EcHMBS_like"/>
    <property type="match status" value="1"/>
</dbReference>
<dbReference type="GO" id="GO:0004418">
    <property type="term" value="F:hydroxymethylbilane synthase activity"/>
    <property type="evidence" value="ECO:0007669"/>
    <property type="project" value="UniProtKB-EC"/>
</dbReference>
<comment type="miscellaneous">
    <text evidence="8">The porphobilinogen subunits are added to the dipyrromethane group.</text>
</comment>
<dbReference type="HAMAP" id="MF_00260">
    <property type="entry name" value="Porphobil_deam"/>
    <property type="match status" value="1"/>
</dbReference>
<dbReference type="PROSITE" id="PS00533">
    <property type="entry name" value="PORPHOBILINOGEN_DEAM"/>
    <property type="match status" value="1"/>
</dbReference>
<dbReference type="PIRSF" id="PIRSF001438">
    <property type="entry name" value="4pyrrol_synth_OHMeBilane_synth"/>
    <property type="match status" value="1"/>
</dbReference>
<evidence type="ECO:0000256" key="4">
    <source>
        <dbReference type="ARBA" id="ARBA00011245"/>
    </source>
</evidence>
<dbReference type="Gene3D" id="3.40.190.10">
    <property type="entry name" value="Periplasmic binding protein-like II"/>
    <property type="match status" value="2"/>
</dbReference>
<evidence type="ECO:0000256" key="5">
    <source>
        <dbReference type="ARBA" id="ARBA00022679"/>
    </source>
</evidence>
<dbReference type="InterPro" id="IPR022418">
    <property type="entry name" value="Porphobilinogen_deaminase_C"/>
</dbReference>
<evidence type="ECO:0000256" key="6">
    <source>
        <dbReference type="ARBA" id="ARBA00023244"/>
    </source>
</evidence>
<dbReference type="RefSeq" id="WP_380600141.1">
    <property type="nucleotide sequence ID" value="NZ_JBHSDU010000003.1"/>
</dbReference>
<accession>A0ABV8SV90</accession>
<keyword evidence="5 8" id="KW-0808">Transferase</keyword>
<dbReference type="InterPro" id="IPR036803">
    <property type="entry name" value="Porphobilinogen_deaminase_C_sf"/>
</dbReference>
<evidence type="ECO:0000256" key="3">
    <source>
        <dbReference type="ARBA" id="ARBA00005638"/>
    </source>
</evidence>
<feature type="domain" description="Porphobilinogen deaminase N-terminal" evidence="9">
    <location>
        <begin position="6"/>
        <end position="211"/>
    </location>
</feature>
<dbReference type="InterPro" id="IPR022419">
    <property type="entry name" value="Porphobilin_deaminase_cofac_BS"/>
</dbReference>
<dbReference type="InterPro" id="IPR022417">
    <property type="entry name" value="Porphobilin_deaminase_N"/>
</dbReference>